<evidence type="ECO:0000256" key="2">
    <source>
        <dbReference type="ARBA" id="ARBA00012882"/>
    </source>
</evidence>
<dbReference type="InterPro" id="IPR028345">
    <property type="entry name" value="Antibiotic_NAT-like"/>
</dbReference>
<dbReference type="AlphaFoldDB" id="A0A3A8I0C3"/>
<dbReference type="Pfam" id="PF02522">
    <property type="entry name" value="Antibiotic_NAT"/>
    <property type="match status" value="1"/>
</dbReference>
<gene>
    <name evidence="7" type="primary">aac(3)</name>
    <name evidence="7" type="ORF">D7V88_31685</name>
</gene>
<keyword evidence="4 5" id="KW-0012">Acyltransferase</keyword>
<proteinExistence type="inferred from homology"/>
<feature type="region of interest" description="Disordered" evidence="6">
    <location>
        <begin position="84"/>
        <end position="123"/>
    </location>
</feature>
<dbReference type="RefSeq" id="WP_120544350.1">
    <property type="nucleotide sequence ID" value="NZ_RAVZ01000294.1"/>
</dbReference>
<accession>A0A3A8I0C3</accession>
<evidence type="ECO:0000256" key="1">
    <source>
        <dbReference type="ARBA" id="ARBA00006383"/>
    </source>
</evidence>
<comment type="catalytic activity">
    <reaction evidence="5">
        <text>a 2-deoxystreptamine antibiotic + acetyl-CoA = an N(3)-acetyl-2-deoxystreptamine antibiotic + CoA + H(+)</text>
        <dbReference type="Rhea" id="RHEA:12665"/>
        <dbReference type="ChEBI" id="CHEBI:15378"/>
        <dbReference type="ChEBI" id="CHEBI:57287"/>
        <dbReference type="ChEBI" id="CHEBI:57288"/>
        <dbReference type="ChEBI" id="CHEBI:57921"/>
        <dbReference type="ChEBI" id="CHEBI:77452"/>
        <dbReference type="EC" id="2.3.1.81"/>
    </reaction>
</comment>
<name>A0A3A8I0C3_9BACT</name>
<evidence type="ECO:0000256" key="3">
    <source>
        <dbReference type="ARBA" id="ARBA00022679"/>
    </source>
</evidence>
<evidence type="ECO:0000256" key="6">
    <source>
        <dbReference type="SAM" id="MobiDB-lite"/>
    </source>
</evidence>
<dbReference type="PANTHER" id="PTHR11104">
    <property type="entry name" value="AMINOGLYCOSIDE N3-ACETYLTRANSFERASE"/>
    <property type="match status" value="1"/>
</dbReference>
<comment type="similarity">
    <text evidence="1 5">Belongs to the antibiotic N-acetyltransferase family.</text>
</comment>
<keyword evidence="8" id="KW-1185">Reference proteome</keyword>
<dbReference type="GO" id="GO:0046677">
    <property type="term" value="P:response to antibiotic"/>
    <property type="evidence" value="ECO:0007669"/>
    <property type="project" value="UniProtKB-KW"/>
</dbReference>
<dbReference type="Proteomes" id="UP000268094">
    <property type="component" value="Unassembled WGS sequence"/>
</dbReference>
<reference evidence="8" key="1">
    <citation type="submission" date="2018-09" db="EMBL/GenBank/DDBJ databases">
        <authorList>
            <person name="Livingstone P.G."/>
            <person name="Whitworth D.E."/>
        </authorList>
    </citation>
    <scope>NUCLEOTIDE SEQUENCE [LARGE SCALE GENOMIC DNA]</scope>
    <source>
        <strain evidence="8">CA054A</strain>
    </source>
</reference>
<comment type="caution">
    <text evidence="7">The sequence shown here is derived from an EMBL/GenBank/DDBJ whole genome shotgun (WGS) entry which is preliminary data.</text>
</comment>
<dbReference type="SUPFAM" id="SSF110710">
    <property type="entry name" value="TTHA0583/YokD-like"/>
    <property type="match status" value="1"/>
</dbReference>
<evidence type="ECO:0000313" key="8">
    <source>
        <dbReference type="Proteomes" id="UP000268094"/>
    </source>
</evidence>
<organism evidence="7 8">
    <name type="scientific">Corallococcus terminator</name>
    <dbReference type="NCBI Taxonomy" id="2316733"/>
    <lineage>
        <taxon>Bacteria</taxon>
        <taxon>Pseudomonadati</taxon>
        <taxon>Myxococcota</taxon>
        <taxon>Myxococcia</taxon>
        <taxon>Myxococcales</taxon>
        <taxon>Cystobacterineae</taxon>
        <taxon>Myxococcaceae</taxon>
        <taxon>Corallococcus</taxon>
    </lineage>
</organism>
<dbReference type="PANTHER" id="PTHR11104:SF0">
    <property type="entry name" value="SPBETA PROPHAGE-DERIVED AMINOGLYCOSIDE N(3')-ACETYLTRANSFERASE-LIKE PROTEIN YOKD"/>
    <property type="match status" value="1"/>
</dbReference>
<dbReference type="NCBIfam" id="NF033082">
    <property type="entry name" value="AAC_3"/>
    <property type="match status" value="1"/>
</dbReference>
<dbReference type="EMBL" id="RAVZ01000294">
    <property type="protein sequence ID" value="RKG76887.1"/>
    <property type="molecule type" value="Genomic_DNA"/>
</dbReference>
<dbReference type="OrthoDB" id="7330654at2"/>
<keyword evidence="3 5" id="KW-0808">Transferase</keyword>
<evidence type="ECO:0000256" key="4">
    <source>
        <dbReference type="ARBA" id="ARBA00023315"/>
    </source>
</evidence>
<sequence length="273" mass="29371">MTSPNKPPAPPSTWTRAILAKQLQTLGLEPGDAVLAHAALRSVGPILGGPDTLIAAIGDVLGPEGTLLGYCDWQLPDEVRDAPKLRDQIPPFDPLRSRSTRDNGAFPELLRTTPGARRSGNPGASCAALGGRAEWFTSDHALDYGYGPQSPFGKLVAAGGKTLMLGAPLDTMTLLHHAEHLADIPHKRVLRYEAPLLIDGRTVWREFEEFDTSDPVVEGLADDFFAEIVEAFLATGQGRRGVIGDAPSVLVDARPMVAFAVHWLESRFGVTRQ</sequence>
<dbReference type="EC" id="2.3.1.-" evidence="5"/>
<protein>
    <recommendedName>
        <fullName evidence="2 5">Aminoglycoside N(3)-acetyltransferase</fullName>
        <ecNumber evidence="5">2.3.1.-</ecNumber>
    </recommendedName>
</protein>
<dbReference type="GO" id="GO:0046353">
    <property type="term" value="F:aminoglycoside 3-N-acetyltransferase activity"/>
    <property type="evidence" value="ECO:0007669"/>
    <property type="project" value="UniProtKB-EC"/>
</dbReference>
<evidence type="ECO:0000256" key="5">
    <source>
        <dbReference type="RuleBase" id="RU365031"/>
    </source>
</evidence>
<keyword evidence="5" id="KW-0046">Antibiotic resistance</keyword>
<evidence type="ECO:0000313" key="7">
    <source>
        <dbReference type="EMBL" id="RKG76887.1"/>
    </source>
</evidence>
<dbReference type="InterPro" id="IPR003679">
    <property type="entry name" value="Amioglycoside_AcTrfase"/>
</dbReference>